<organism evidence="5 6">
    <name type="scientific">Paraburkholderia acidisoli</name>
    <dbReference type="NCBI Taxonomy" id="2571748"/>
    <lineage>
        <taxon>Bacteria</taxon>
        <taxon>Pseudomonadati</taxon>
        <taxon>Pseudomonadota</taxon>
        <taxon>Betaproteobacteria</taxon>
        <taxon>Burkholderiales</taxon>
        <taxon>Burkholderiaceae</taxon>
        <taxon>Paraburkholderia</taxon>
    </lineage>
</organism>
<dbReference type="Gene3D" id="1.10.10.10">
    <property type="entry name" value="Winged helix-like DNA-binding domain superfamily/Winged helix DNA-binding domain"/>
    <property type="match status" value="1"/>
</dbReference>
<keyword evidence="3" id="KW-0804">Transcription</keyword>
<dbReference type="PANTHER" id="PTHR33164:SF43">
    <property type="entry name" value="HTH-TYPE TRANSCRIPTIONAL REPRESSOR YETL"/>
    <property type="match status" value="1"/>
</dbReference>
<dbReference type="InterPro" id="IPR000835">
    <property type="entry name" value="HTH_MarR-typ"/>
</dbReference>
<evidence type="ECO:0000313" key="6">
    <source>
        <dbReference type="Proteomes" id="UP000433577"/>
    </source>
</evidence>
<dbReference type="SUPFAM" id="SSF46785">
    <property type="entry name" value="Winged helix' DNA-binding domain"/>
    <property type="match status" value="1"/>
</dbReference>
<evidence type="ECO:0000256" key="3">
    <source>
        <dbReference type="ARBA" id="ARBA00023163"/>
    </source>
</evidence>
<sequence length="142" mass="15757">MYSDFLTFRLDQTSALLIERANAVYRERWDLDVRAMRVLRIVRSEPGITPKAVSQLALIEKTLLSKTLAELETRGLIARGAHVADRRSVALRVTPEGAKVATASEKVGSKLESELAAVLTERERETLGQLLAKLAQSLVEEN</sequence>
<evidence type="ECO:0000256" key="2">
    <source>
        <dbReference type="ARBA" id="ARBA00023125"/>
    </source>
</evidence>
<accession>A0A7Z2JI43</accession>
<dbReference type="KEGG" id="pacs:FAZ98_32695"/>
<dbReference type="PROSITE" id="PS01117">
    <property type="entry name" value="HTH_MARR_1"/>
    <property type="match status" value="1"/>
</dbReference>
<gene>
    <name evidence="5" type="ORF">FAZ98_32695</name>
</gene>
<protein>
    <submittedName>
        <fullName evidence="5">MarR family transcriptional regulator</fullName>
    </submittedName>
</protein>
<evidence type="ECO:0000256" key="1">
    <source>
        <dbReference type="ARBA" id="ARBA00023015"/>
    </source>
</evidence>
<keyword evidence="1" id="KW-0805">Transcription regulation</keyword>
<dbReference type="InterPro" id="IPR036390">
    <property type="entry name" value="WH_DNA-bd_sf"/>
</dbReference>
<evidence type="ECO:0000313" key="5">
    <source>
        <dbReference type="EMBL" id="QGZ66532.1"/>
    </source>
</evidence>
<dbReference type="OrthoDB" id="9180155at2"/>
<dbReference type="InterPro" id="IPR036388">
    <property type="entry name" value="WH-like_DNA-bd_sf"/>
</dbReference>
<dbReference type="RefSeq" id="WP_158957961.1">
    <property type="nucleotide sequence ID" value="NZ_CP046916.1"/>
</dbReference>
<dbReference type="GO" id="GO:0003677">
    <property type="term" value="F:DNA binding"/>
    <property type="evidence" value="ECO:0007669"/>
    <property type="project" value="UniProtKB-KW"/>
</dbReference>
<reference evidence="5 6" key="1">
    <citation type="submission" date="2019-12" db="EMBL/GenBank/DDBJ databases">
        <title>Paraburkholderia acidiphila 7Q-K02 sp. nov and Paraburkholderia acidisoli DHF22 sp. nov., two strains isolated from forest soil.</title>
        <authorList>
            <person name="Gao Z."/>
            <person name="Qiu L."/>
        </authorList>
    </citation>
    <scope>NUCLEOTIDE SEQUENCE [LARGE SCALE GENOMIC DNA]</scope>
    <source>
        <strain evidence="5 6">DHF22</strain>
    </source>
</reference>
<dbReference type="SMART" id="SM00347">
    <property type="entry name" value="HTH_MARR"/>
    <property type="match status" value="1"/>
</dbReference>
<dbReference type="InterPro" id="IPR023187">
    <property type="entry name" value="Tscrpt_reg_MarR-type_CS"/>
</dbReference>
<feature type="domain" description="HTH marR-type" evidence="4">
    <location>
        <begin position="3"/>
        <end position="136"/>
    </location>
</feature>
<evidence type="ECO:0000259" key="4">
    <source>
        <dbReference type="PROSITE" id="PS50995"/>
    </source>
</evidence>
<dbReference type="EMBL" id="CP046916">
    <property type="protein sequence ID" value="QGZ66532.1"/>
    <property type="molecule type" value="Genomic_DNA"/>
</dbReference>
<dbReference type="Pfam" id="PF12802">
    <property type="entry name" value="MarR_2"/>
    <property type="match status" value="1"/>
</dbReference>
<name>A0A7Z2JI43_9BURK</name>
<dbReference type="GO" id="GO:0003700">
    <property type="term" value="F:DNA-binding transcription factor activity"/>
    <property type="evidence" value="ECO:0007669"/>
    <property type="project" value="InterPro"/>
</dbReference>
<dbReference type="InterPro" id="IPR039422">
    <property type="entry name" value="MarR/SlyA-like"/>
</dbReference>
<dbReference type="PRINTS" id="PR00598">
    <property type="entry name" value="HTHMARR"/>
</dbReference>
<keyword evidence="6" id="KW-1185">Reference proteome</keyword>
<dbReference type="PROSITE" id="PS50995">
    <property type="entry name" value="HTH_MARR_2"/>
    <property type="match status" value="1"/>
</dbReference>
<proteinExistence type="predicted"/>
<keyword evidence="2" id="KW-0238">DNA-binding</keyword>
<dbReference type="AlphaFoldDB" id="A0A7Z2JI43"/>
<dbReference type="GO" id="GO:0006950">
    <property type="term" value="P:response to stress"/>
    <property type="evidence" value="ECO:0007669"/>
    <property type="project" value="TreeGrafter"/>
</dbReference>
<dbReference type="Proteomes" id="UP000433577">
    <property type="component" value="Chromosome 4"/>
</dbReference>
<dbReference type="PANTHER" id="PTHR33164">
    <property type="entry name" value="TRANSCRIPTIONAL REGULATOR, MARR FAMILY"/>
    <property type="match status" value="1"/>
</dbReference>